<dbReference type="Gene3D" id="3.40.50.2300">
    <property type="match status" value="1"/>
</dbReference>
<dbReference type="InterPro" id="IPR001789">
    <property type="entry name" value="Sig_transdc_resp-reg_receiver"/>
</dbReference>
<evidence type="ECO:0000313" key="3">
    <source>
        <dbReference type="EMBL" id="RYC30468.1"/>
    </source>
</evidence>
<dbReference type="InterPro" id="IPR011006">
    <property type="entry name" value="CheY-like_superfamily"/>
</dbReference>
<evidence type="ECO:0000313" key="4">
    <source>
        <dbReference type="Proteomes" id="UP000290759"/>
    </source>
</evidence>
<dbReference type="EMBL" id="QYBB01000025">
    <property type="protein sequence ID" value="RYC30468.1"/>
    <property type="molecule type" value="Genomic_DNA"/>
</dbReference>
<evidence type="ECO:0000256" key="1">
    <source>
        <dbReference type="PROSITE-ProRule" id="PRU00169"/>
    </source>
</evidence>
<dbReference type="GO" id="GO:0000160">
    <property type="term" value="P:phosphorelay signal transduction system"/>
    <property type="evidence" value="ECO:0007669"/>
    <property type="project" value="InterPro"/>
</dbReference>
<dbReference type="PROSITE" id="PS50110">
    <property type="entry name" value="RESPONSE_REGULATORY"/>
    <property type="match status" value="1"/>
</dbReference>
<accession>A0A4Q2U3V4</accession>
<dbReference type="OrthoDB" id="582170at2"/>
<protein>
    <submittedName>
        <fullName evidence="3">Response regulator</fullName>
    </submittedName>
</protein>
<reference evidence="3 4" key="2">
    <citation type="submission" date="2019-02" db="EMBL/GenBank/DDBJ databases">
        <title>'Lichenibacterium ramalinii' gen. nov. sp. nov., 'Lichenibacterium minor' gen. nov. sp. nov.</title>
        <authorList>
            <person name="Pankratov T."/>
        </authorList>
    </citation>
    <scope>NUCLEOTIDE SEQUENCE [LARGE SCALE GENOMIC DNA]</scope>
    <source>
        <strain evidence="3 4">RmlP026</strain>
    </source>
</reference>
<gene>
    <name evidence="3" type="ORF">D3273_18920</name>
</gene>
<organism evidence="3 4">
    <name type="scientific">Lichenibacterium minor</name>
    <dbReference type="NCBI Taxonomy" id="2316528"/>
    <lineage>
        <taxon>Bacteria</taxon>
        <taxon>Pseudomonadati</taxon>
        <taxon>Pseudomonadota</taxon>
        <taxon>Alphaproteobacteria</taxon>
        <taxon>Hyphomicrobiales</taxon>
        <taxon>Lichenihabitantaceae</taxon>
        <taxon>Lichenibacterium</taxon>
    </lineage>
</organism>
<dbReference type="Proteomes" id="UP000290759">
    <property type="component" value="Unassembled WGS sequence"/>
</dbReference>
<dbReference type="RefSeq" id="WP_129228452.1">
    <property type="nucleotide sequence ID" value="NZ_QYBB01000025.1"/>
</dbReference>
<dbReference type="SUPFAM" id="SSF52172">
    <property type="entry name" value="CheY-like"/>
    <property type="match status" value="1"/>
</dbReference>
<comment type="caution">
    <text evidence="1">Lacks conserved residue(s) required for the propagation of feature annotation.</text>
</comment>
<dbReference type="SMART" id="SM00448">
    <property type="entry name" value="REC"/>
    <property type="match status" value="1"/>
</dbReference>
<proteinExistence type="predicted"/>
<dbReference type="AlphaFoldDB" id="A0A4Q2U3V4"/>
<comment type="caution">
    <text evidence="3">The sequence shown here is derived from an EMBL/GenBank/DDBJ whole genome shotgun (WGS) entry which is preliminary data.</text>
</comment>
<name>A0A4Q2U3V4_9HYPH</name>
<keyword evidence="4" id="KW-1185">Reference proteome</keyword>
<reference evidence="3 4" key="1">
    <citation type="submission" date="2018-12" db="EMBL/GenBank/DDBJ databases">
        <authorList>
            <person name="Grouzdev D.S."/>
            <person name="Krutkina M.S."/>
        </authorList>
    </citation>
    <scope>NUCLEOTIDE SEQUENCE [LARGE SCALE GENOMIC DNA]</scope>
    <source>
        <strain evidence="3 4">RmlP026</strain>
    </source>
</reference>
<evidence type="ECO:0000259" key="2">
    <source>
        <dbReference type="PROSITE" id="PS50110"/>
    </source>
</evidence>
<sequence>MNDPDLCQDLSGMHVLVVEDEALLADVMADELEAFGIVPLGPCPSVASAMEAIRDSARLDGALLNVQLRGELSFPIADELRLRGIPFVFVTGNDPAVTESYPEAPVHSKPAEIADVLASLAALIRERREPSAASPA</sequence>
<feature type="domain" description="Response regulatory" evidence="2">
    <location>
        <begin position="14"/>
        <end position="124"/>
    </location>
</feature>